<accession>A0A428S7T5</accession>
<reference evidence="1 2" key="1">
    <citation type="submission" date="2017-06" db="EMBL/GenBank/DDBJ databases">
        <title>Comparative genomic analysis of Ambrosia Fusariam Clade fungi.</title>
        <authorList>
            <person name="Stajich J.E."/>
            <person name="Carrillo J."/>
            <person name="Kijimoto T."/>
            <person name="Eskalen A."/>
            <person name="O'Donnell K."/>
            <person name="Kasson M."/>
        </authorList>
    </citation>
    <scope>NUCLEOTIDE SEQUENCE [LARGE SCALE GENOMIC DNA]</scope>
    <source>
        <strain evidence="1 2">NRRL62579</strain>
    </source>
</reference>
<feature type="non-terminal residue" evidence="1">
    <location>
        <position position="191"/>
    </location>
</feature>
<evidence type="ECO:0000313" key="2">
    <source>
        <dbReference type="Proteomes" id="UP000287144"/>
    </source>
</evidence>
<comment type="caution">
    <text evidence="1">The sequence shown here is derived from an EMBL/GenBank/DDBJ whole genome shotgun (WGS) entry which is preliminary data.</text>
</comment>
<gene>
    <name evidence="1" type="ORF">CEP52_016046</name>
</gene>
<proteinExistence type="predicted"/>
<name>A0A428S7T5_9HYPO</name>
<protein>
    <submittedName>
        <fullName evidence="1">Uncharacterized protein</fullName>
    </submittedName>
</protein>
<organism evidence="1 2">
    <name type="scientific">Fusarium oligoseptatum</name>
    <dbReference type="NCBI Taxonomy" id="2604345"/>
    <lineage>
        <taxon>Eukaryota</taxon>
        <taxon>Fungi</taxon>
        <taxon>Dikarya</taxon>
        <taxon>Ascomycota</taxon>
        <taxon>Pezizomycotina</taxon>
        <taxon>Sordariomycetes</taxon>
        <taxon>Hypocreomycetidae</taxon>
        <taxon>Hypocreales</taxon>
        <taxon>Nectriaceae</taxon>
        <taxon>Fusarium</taxon>
        <taxon>Fusarium solani species complex</taxon>
    </lineage>
</organism>
<dbReference type="EMBL" id="NKCK01000314">
    <property type="protein sequence ID" value="RSL85733.1"/>
    <property type="molecule type" value="Genomic_DNA"/>
</dbReference>
<keyword evidence="2" id="KW-1185">Reference proteome</keyword>
<dbReference type="Proteomes" id="UP000287144">
    <property type="component" value="Unassembled WGS sequence"/>
</dbReference>
<sequence length="191" mass="22139">MDESGEDEDRGAFESLAAVYDLSRRRRYQSIWTSLVGFIAHSQDEGTLEEMGMRLTESQIDDILDIKQEVWQVDLKAIARRREKGGFEGVWAPIQLLLMKALRKPKSTPRNNPLVWWIAVLARSAVSGDNSDRDFISRGRFHKNPMPMDVDLGERLRAIVHYSKVLVLDDAFSTWPEESRWMMEVQNRLNM</sequence>
<evidence type="ECO:0000313" key="1">
    <source>
        <dbReference type="EMBL" id="RSL85733.1"/>
    </source>
</evidence>
<dbReference type="AlphaFoldDB" id="A0A428S7T5"/>